<dbReference type="Gene3D" id="3.20.20.140">
    <property type="entry name" value="Metal-dependent hydrolases"/>
    <property type="match status" value="1"/>
</dbReference>
<evidence type="ECO:0000313" key="3">
    <source>
        <dbReference type="EMBL" id="MBB5715671.1"/>
    </source>
</evidence>
<keyword evidence="4" id="KW-1185">Reference proteome</keyword>
<keyword evidence="3" id="KW-0378">Hydrolase</keyword>
<dbReference type="InterPro" id="IPR032466">
    <property type="entry name" value="Metal_Hydrolase"/>
</dbReference>
<dbReference type="SUPFAM" id="SSF51556">
    <property type="entry name" value="Metallo-dependent hydrolases"/>
    <property type="match status" value="1"/>
</dbReference>
<proteinExistence type="inferred from homology"/>
<dbReference type="GO" id="GO:0016787">
    <property type="term" value="F:hydrolase activity"/>
    <property type="evidence" value="ECO:0007669"/>
    <property type="project" value="UniProtKB-KW"/>
</dbReference>
<dbReference type="AlphaFoldDB" id="A0A7W9EUY1"/>
<dbReference type="EMBL" id="JACIJK010000007">
    <property type="protein sequence ID" value="MBB5715671.1"/>
    <property type="molecule type" value="Genomic_DNA"/>
</dbReference>
<sequence>MIDAHVHVWRIGENGFSWPPPSLSAIHRHFSLQDWRKETAPVAAEGVILVQSQEDPADTAWLLELADRDPAVLGVVGWTNLEAPDAPQAIARLAGHSRLRGLRPMVQDCAADWYDNGALEPAWAAMEQAGLVLEALIRPAHLSSLNRLAARHPELAIVIDHAGKPDPRALEGWRRDLSSIAARPQVRCKLSGLLTELSPDMPAGAIEPIVSVLVDLFGTDRLMWGSDWPVLTLAGNYAGWLEQARRLVPPSLHDAVFGGTARATYGLTR</sequence>
<feature type="domain" description="Amidohydrolase-related" evidence="2">
    <location>
        <begin position="2"/>
        <end position="267"/>
    </location>
</feature>
<comment type="caution">
    <text evidence="3">The sequence shown here is derived from an EMBL/GenBank/DDBJ whole genome shotgun (WGS) entry which is preliminary data.</text>
</comment>
<dbReference type="InterPro" id="IPR052350">
    <property type="entry name" value="Metallo-dep_Lactonases"/>
</dbReference>
<dbReference type="Proteomes" id="UP000546200">
    <property type="component" value="Unassembled WGS sequence"/>
</dbReference>
<organism evidence="3 4">
    <name type="scientific">Sphingomonas aerophila</name>
    <dbReference type="NCBI Taxonomy" id="1344948"/>
    <lineage>
        <taxon>Bacteria</taxon>
        <taxon>Pseudomonadati</taxon>
        <taxon>Pseudomonadota</taxon>
        <taxon>Alphaproteobacteria</taxon>
        <taxon>Sphingomonadales</taxon>
        <taxon>Sphingomonadaceae</taxon>
        <taxon>Sphingomonas</taxon>
    </lineage>
</organism>
<dbReference type="EC" id="3.1.1.-" evidence="3"/>
<evidence type="ECO:0000256" key="1">
    <source>
        <dbReference type="ARBA" id="ARBA00038310"/>
    </source>
</evidence>
<dbReference type="Pfam" id="PF04909">
    <property type="entry name" value="Amidohydro_2"/>
    <property type="match status" value="1"/>
</dbReference>
<dbReference type="PANTHER" id="PTHR43569:SF2">
    <property type="entry name" value="AMIDOHYDROLASE-RELATED DOMAIN-CONTAINING PROTEIN"/>
    <property type="match status" value="1"/>
</dbReference>
<dbReference type="RefSeq" id="WP_184058219.1">
    <property type="nucleotide sequence ID" value="NZ_JACIJK010000007.1"/>
</dbReference>
<reference evidence="3 4" key="1">
    <citation type="submission" date="2020-08" db="EMBL/GenBank/DDBJ databases">
        <title>Genomic Encyclopedia of Type Strains, Phase IV (KMG-IV): sequencing the most valuable type-strain genomes for metagenomic binning, comparative biology and taxonomic classification.</title>
        <authorList>
            <person name="Goeker M."/>
        </authorList>
    </citation>
    <scope>NUCLEOTIDE SEQUENCE [LARGE SCALE GENOMIC DNA]</scope>
    <source>
        <strain evidence="3 4">DSM 100044</strain>
    </source>
</reference>
<dbReference type="InterPro" id="IPR006680">
    <property type="entry name" value="Amidohydro-rel"/>
</dbReference>
<accession>A0A7W9EUY1</accession>
<protein>
    <submittedName>
        <fullName evidence="3">L-fuconolactonase</fullName>
        <ecNumber evidence="3">3.1.1.-</ecNumber>
    </submittedName>
</protein>
<gene>
    <name evidence="3" type="ORF">FHS94_002526</name>
</gene>
<name>A0A7W9EUY1_9SPHN</name>
<evidence type="ECO:0000259" key="2">
    <source>
        <dbReference type="Pfam" id="PF04909"/>
    </source>
</evidence>
<evidence type="ECO:0000313" key="4">
    <source>
        <dbReference type="Proteomes" id="UP000546200"/>
    </source>
</evidence>
<comment type="similarity">
    <text evidence="1">Belongs to the metallo-dependent hydrolases superfamily.</text>
</comment>
<dbReference type="PANTHER" id="PTHR43569">
    <property type="entry name" value="AMIDOHYDROLASE"/>
    <property type="match status" value="1"/>
</dbReference>